<evidence type="ECO:0000256" key="2">
    <source>
        <dbReference type="SAM" id="Phobius"/>
    </source>
</evidence>
<dbReference type="EMBL" id="JAMZNK010000008">
    <property type="protein sequence ID" value="MDA6069369.1"/>
    <property type="molecule type" value="Genomic_DNA"/>
</dbReference>
<evidence type="ECO:0000313" key="4">
    <source>
        <dbReference type="Proteomes" id="UP001212170"/>
    </source>
</evidence>
<organism evidence="3 4">
    <name type="scientific">Flavobacterium azizsancarii</name>
    <dbReference type="NCBI Taxonomy" id="2961580"/>
    <lineage>
        <taxon>Bacteria</taxon>
        <taxon>Pseudomonadati</taxon>
        <taxon>Bacteroidota</taxon>
        <taxon>Flavobacteriia</taxon>
        <taxon>Flavobacteriales</taxon>
        <taxon>Flavobacteriaceae</taxon>
        <taxon>Flavobacterium</taxon>
    </lineage>
</organism>
<evidence type="ECO:0000256" key="1">
    <source>
        <dbReference type="SAM" id="MobiDB-lite"/>
    </source>
</evidence>
<accession>A0ABT4WB90</accession>
<feature type="compositionally biased region" description="Polar residues" evidence="1">
    <location>
        <begin position="97"/>
        <end position="106"/>
    </location>
</feature>
<dbReference type="RefSeq" id="WP_271335181.1">
    <property type="nucleotide sequence ID" value="NZ_JAMZNK010000008.1"/>
</dbReference>
<evidence type="ECO:0008006" key="5">
    <source>
        <dbReference type="Google" id="ProtNLM"/>
    </source>
</evidence>
<feature type="transmembrane region" description="Helical" evidence="2">
    <location>
        <begin position="41"/>
        <end position="61"/>
    </location>
</feature>
<dbReference type="Proteomes" id="UP001212170">
    <property type="component" value="Unassembled WGS sequence"/>
</dbReference>
<sequence length="599" mass="65906">MKKQNIEDIFSSMEDFSSVPPPELWGEIEKKLDKPKKKKRVILWWSAAACLLLGLLLPSVLHFTSNSGIKTINNGSTENNSVVLDEKKNELNTKTLPTQETDSGQIPHTKESIANENVPPLKSNEKQFDNSQKVQSNKTTVAHSDTKNNNNSDITNLKSNTAKSNINKPVTEKTQVAATEKVSVSDQKNGFNTGSQIQIANTDKKTASKTLPEKAFITSKSNSFNTSSAKQVANADKKASDKILAEKTFAVGNVNPFNSTSKNQISKSVFEDKQISKNNNNIALNGANLNSTQRTIMENKAKENSSGLISEKQIANNQKSNSKFNNVLSKQDSVQLAELQNLEKGIVTNDDKKETDKKPLSNAEKWAVEVFAGVANSENYKNDKTLGNANDSKQSNSYGVKTKYKITKKWAVASGLKINELGQSVANVSYLNAKNNTFFSSSDYFNQKATADAAPHISTNDSYVFVPNTTSDALKQNGIQSNNMQTGNLDQNLRYLEMPLEVSYAIFSRNKASINLNTGGFIGKLISNNVALDGSSIGENVNANDFVYGSTLSSTIQYRVYKKTNVFVEPAMNYYVNPLSNQSFNQFQWGLNFGLNVSF</sequence>
<keyword evidence="2" id="KW-0472">Membrane</keyword>
<evidence type="ECO:0000313" key="3">
    <source>
        <dbReference type="EMBL" id="MDA6069369.1"/>
    </source>
</evidence>
<keyword evidence="4" id="KW-1185">Reference proteome</keyword>
<comment type="caution">
    <text evidence="3">The sequence shown here is derived from an EMBL/GenBank/DDBJ whole genome shotgun (WGS) entry which is preliminary data.</text>
</comment>
<keyword evidence="2" id="KW-1133">Transmembrane helix</keyword>
<gene>
    <name evidence="3" type="ORF">NJT12_07035</name>
</gene>
<protein>
    <recommendedName>
        <fullName evidence="5">Outer membrane protein beta-barrel domain-containing protein</fullName>
    </recommendedName>
</protein>
<keyword evidence="2" id="KW-0812">Transmembrane</keyword>
<proteinExistence type="predicted"/>
<feature type="compositionally biased region" description="Polar residues" evidence="1">
    <location>
        <begin position="129"/>
        <end position="196"/>
    </location>
</feature>
<name>A0ABT4WB90_9FLAO</name>
<feature type="region of interest" description="Disordered" evidence="1">
    <location>
        <begin position="97"/>
        <end position="196"/>
    </location>
</feature>
<reference evidence="3 4" key="1">
    <citation type="journal article" date="2023" name="Chemosphere">
        <title>Whole genome analysis of Flavobacterium aziz-sancarii sp. nov., isolated from Ardley Island (Antarctica), revealed a rich resistome and bioremediation potential.</title>
        <authorList>
            <person name="Otur C."/>
            <person name="Okay S."/>
            <person name="Kurt-Kizildogan A."/>
        </authorList>
    </citation>
    <scope>NUCLEOTIDE SEQUENCE [LARGE SCALE GENOMIC DNA]</scope>
    <source>
        <strain evidence="3 4">AC</strain>
    </source>
</reference>